<dbReference type="EMBL" id="CAMXCM010000001">
    <property type="protein sequence ID" value="CAI3934900.1"/>
    <property type="molecule type" value="Genomic_DNA"/>
</dbReference>
<organism evidence="2 3">
    <name type="scientific">Commensalibacter communis</name>
    <dbReference type="NCBI Taxonomy" id="2972786"/>
    <lineage>
        <taxon>Bacteria</taxon>
        <taxon>Pseudomonadati</taxon>
        <taxon>Pseudomonadota</taxon>
        <taxon>Alphaproteobacteria</taxon>
        <taxon>Acetobacterales</taxon>
        <taxon>Acetobacteraceae</taxon>
    </lineage>
</organism>
<name>A0A9W4X6H5_9PROT</name>
<evidence type="ECO:0000313" key="4">
    <source>
        <dbReference type="Proteomes" id="UP001154259"/>
    </source>
</evidence>
<dbReference type="AlphaFoldDB" id="A0A9W4X6H5"/>
<evidence type="ECO:0000313" key="2">
    <source>
        <dbReference type="EMBL" id="CAI3934900.1"/>
    </source>
</evidence>
<dbReference type="PIRSF" id="PIRSF034586">
    <property type="entry name" value="Vir_effector_SfrC"/>
    <property type="match status" value="1"/>
</dbReference>
<dbReference type="Proteomes" id="UP001154255">
    <property type="component" value="Unassembled WGS sequence"/>
</dbReference>
<dbReference type="InterPro" id="IPR017030">
    <property type="entry name" value="Vir_effector_SfrC"/>
</dbReference>
<dbReference type="Pfam" id="PF10139">
    <property type="entry name" value="Virul_Fac"/>
    <property type="match status" value="1"/>
</dbReference>
<keyword evidence="4" id="KW-1185">Reference proteome</keyword>
<proteinExistence type="predicted"/>
<protein>
    <submittedName>
        <fullName evidence="2">Virulence factor SrfC-related protein (SrfC) (PUBMED:31766712)</fullName>
    </submittedName>
</protein>
<sequence length="880" mass="98729">MIKMVKDNQEMIQTLQARNSEVLKASDQALSWFDDNPKAVKGDGERLKATLRRFRRQARQLNRACRQPPAIAVFGASQSGKSYLVSSLATKPGKTLEAHYQNEKLNFLQDMNPQGGNESTGLVSRFTTRTPQVIQDNMPVPLRLLSAVDIIKILTNTSLEDFKVKELSMEDKQIDALFDAAGASANTTNAVIDLDDIEGLMEYLQALYPDYQRLEKLGDGYWDKLKLLVPHLPASESVSLFSPLWNGLPQFTNLARSLFVTLEQLGQPDFVHCATDALRPRERSILNVETLFTLGQSDHGDSVALFTPDQKTVTIDRSIVTALTAEITVPVGDAPWSFLEETDLLDFPGARSREIIYDPQDFLQAPEALGRLFLRGKVAYLFQRYEAEREISAMLLCIGDSIQSVSTLPGMIDGWIKSSIGATSADRAKQRDNLFIVLTKFDREFEQKDGDAPSSGFRWTARINASLLDFFKTSSWVEDWKNLQPFNNVYWLRSPAIKFPAIMDYKQIDGVEKESGIASKSQSLVETMKQAYLSNSSIQRYIANPENAWEAVLMPNDGGISYLAQALGQVCDGRLKFEQISAQLEQFCANLSRSIAPYYHSGNKEEAIKKASLEGQTIARSLMKCVAVQMFGPLLSCLQVTRDQMIEAWRNLETQSSNQKFLMGRASDVDSLFQDMFPNAEEDAPQQSTTEEQESAKDRHEQYADLALAKWNNAMEHFAGQEHVTETYLVPSEQLVALTADIALLSRRLNLRDQLADKLRKNASLTGSASLRGETQALLAEIEIGNFVNWLGYYDVPLDQRPMTRGLKDEHVFTPKEELKGILILPEQPTPYNERFVRDWISALVQIFEENAGASELNGIDPAANELLGRIISVLEHKDK</sequence>
<comment type="caution">
    <text evidence="2">The sequence shown here is derived from an EMBL/GenBank/DDBJ whole genome shotgun (WGS) entry which is preliminary data.</text>
</comment>
<dbReference type="Proteomes" id="UP001154259">
    <property type="component" value="Unassembled WGS sequence"/>
</dbReference>
<dbReference type="EMBL" id="CAMXCS010000001">
    <property type="protein sequence ID" value="CAI3925937.1"/>
    <property type="molecule type" value="Genomic_DNA"/>
</dbReference>
<reference evidence="2" key="1">
    <citation type="submission" date="2022-10" db="EMBL/GenBank/DDBJ databases">
        <authorList>
            <person name="Botero Cardona J."/>
        </authorList>
    </citation>
    <scope>NUCLEOTIDE SEQUENCE</scope>
    <source>
        <strain evidence="2">LMG 31819</strain>
        <strain evidence="1">R-53529</strain>
    </source>
</reference>
<accession>A0A9W4X6H5</accession>
<evidence type="ECO:0000313" key="1">
    <source>
        <dbReference type="EMBL" id="CAI3925937.1"/>
    </source>
</evidence>
<evidence type="ECO:0000313" key="3">
    <source>
        <dbReference type="Proteomes" id="UP001154255"/>
    </source>
</evidence>
<gene>
    <name evidence="1" type="ORF">R53529_LOCUS228</name>
    <name evidence="2" type="ORF">R53530_LOCUS873</name>
</gene>